<keyword evidence="1" id="KW-0812">Transmembrane</keyword>
<evidence type="ECO:0000256" key="1">
    <source>
        <dbReference type="SAM" id="Phobius"/>
    </source>
</evidence>
<feature type="transmembrane region" description="Helical" evidence="1">
    <location>
        <begin position="12"/>
        <end position="31"/>
    </location>
</feature>
<organism evidence="2">
    <name type="scientific">marine sediment metagenome</name>
    <dbReference type="NCBI Taxonomy" id="412755"/>
    <lineage>
        <taxon>unclassified sequences</taxon>
        <taxon>metagenomes</taxon>
        <taxon>ecological metagenomes</taxon>
    </lineage>
</organism>
<sequence length="41" mass="4689">MKSNSYKDNIHIVLFINIQMFVFWSGGNEIMNPKSNLGLTS</sequence>
<keyword evidence="1" id="KW-0472">Membrane</keyword>
<proteinExistence type="predicted"/>
<reference evidence="2" key="1">
    <citation type="journal article" date="2014" name="Front. Microbiol.">
        <title>High frequency of phylogenetically diverse reductive dehalogenase-homologous genes in deep subseafloor sedimentary metagenomes.</title>
        <authorList>
            <person name="Kawai M."/>
            <person name="Futagami T."/>
            <person name="Toyoda A."/>
            <person name="Takaki Y."/>
            <person name="Nishi S."/>
            <person name="Hori S."/>
            <person name="Arai W."/>
            <person name="Tsubouchi T."/>
            <person name="Morono Y."/>
            <person name="Uchiyama I."/>
            <person name="Ito T."/>
            <person name="Fujiyama A."/>
            <person name="Inagaki F."/>
            <person name="Takami H."/>
        </authorList>
    </citation>
    <scope>NUCLEOTIDE SEQUENCE</scope>
    <source>
        <strain evidence="2">Expedition CK06-06</strain>
    </source>
</reference>
<accession>X1AVK8</accession>
<evidence type="ECO:0000313" key="2">
    <source>
        <dbReference type="EMBL" id="GAG86755.1"/>
    </source>
</evidence>
<keyword evidence="1" id="KW-1133">Transmembrane helix</keyword>
<name>X1AVK8_9ZZZZ</name>
<gene>
    <name evidence="2" type="ORF">S01H4_36450</name>
</gene>
<dbReference type="AlphaFoldDB" id="X1AVK8"/>
<comment type="caution">
    <text evidence="2">The sequence shown here is derived from an EMBL/GenBank/DDBJ whole genome shotgun (WGS) entry which is preliminary data.</text>
</comment>
<dbReference type="EMBL" id="BART01019485">
    <property type="protein sequence ID" value="GAG86755.1"/>
    <property type="molecule type" value="Genomic_DNA"/>
</dbReference>
<protein>
    <submittedName>
        <fullName evidence="2">Uncharacterized protein</fullName>
    </submittedName>
</protein>